<dbReference type="Gene3D" id="3.40.50.2300">
    <property type="match status" value="2"/>
</dbReference>
<evidence type="ECO:0000256" key="15">
    <source>
        <dbReference type="SAM" id="Phobius"/>
    </source>
</evidence>
<reference evidence="19 20" key="1">
    <citation type="submission" date="2024-04" db="EMBL/GenBank/DDBJ databases">
        <authorList>
            <person name="Rising A."/>
            <person name="Reimegard J."/>
            <person name="Sonavane S."/>
            <person name="Akerstrom W."/>
            <person name="Nylinder S."/>
            <person name="Hedman E."/>
            <person name="Kallberg Y."/>
        </authorList>
    </citation>
    <scope>NUCLEOTIDE SEQUENCE [LARGE SCALE GENOMIC DNA]</scope>
</reference>
<dbReference type="Gene3D" id="1.10.287.70">
    <property type="match status" value="1"/>
</dbReference>
<dbReference type="SMART" id="SM00918">
    <property type="entry name" value="Lig_chan-Glu_bd"/>
    <property type="match status" value="1"/>
</dbReference>
<dbReference type="Pfam" id="PF10613">
    <property type="entry name" value="Lig_chan-Glu_bd"/>
    <property type="match status" value="1"/>
</dbReference>
<comment type="similarity">
    <text evidence="2">Belongs to the glutamate-gated ion channel (TC 1.A.10.1) family.</text>
</comment>
<dbReference type="InterPro" id="IPR001320">
    <property type="entry name" value="Iontro_rcpt_C"/>
</dbReference>
<evidence type="ECO:0000256" key="8">
    <source>
        <dbReference type="ARBA" id="ARBA00023136"/>
    </source>
</evidence>
<comment type="caution">
    <text evidence="19">The sequence shown here is derived from an EMBL/GenBank/DDBJ whole genome shotgun (WGS) entry which is preliminary data.</text>
</comment>
<dbReference type="PANTHER" id="PTHR18966">
    <property type="entry name" value="IONOTROPIC GLUTAMATE RECEPTOR"/>
    <property type="match status" value="1"/>
</dbReference>
<evidence type="ECO:0008006" key="21">
    <source>
        <dbReference type="Google" id="ProtNLM"/>
    </source>
</evidence>
<keyword evidence="8 15" id="KW-0472">Membrane</keyword>
<evidence type="ECO:0000256" key="13">
    <source>
        <dbReference type="ARBA" id="ARBA00023303"/>
    </source>
</evidence>
<evidence type="ECO:0000313" key="20">
    <source>
        <dbReference type="Proteomes" id="UP001497382"/>
    </source>
</evidence>
<feature type="chain" id="PRO_5043864184" description="Glutamate receptor" evidence="16">
    <location>
        <begin position="17"/>
        <end position="916"/>
    </location>
</feature>
<keyword evidence="12" id="KW-1071">Ligand-gated ion channel</keyword>
<feature type="transmembrane region" description="Helical" evidence="15">
    <location>
        <begin position="630"/>
        <end position="650"/>
    </location>
</feature>
<evidence type="ECO:0000256" key="3">
    <source>
        <dbReference type="ARBA" id="ARBA00022448"/>
    </source>
</evidence>
<keyword evidence="7" id="KW-0406">Ion transport</keyword>
<evidence type="ECO:0000259" key="17">
    <source>
        <dbReference type="SMART" id="SM00079"/>
    </source>
</evidence>
<dbReference type="Pfam" id="PF00060">
    <property type="entry name" value="Lig_chan"/>
    <property type="match status" value="1"/>
</dbReference>
<evidence type="ECO:0000313" key="19">
    <source>
        <dbReference type="EMBL" id="CAL1267907.1"/>
    </source>
</evidence>
<dbReference type="EMBL" id="CAXIEN010000030">
    <property type="protein sequence ID" value="CAL1267907.1"/>
    <property type="molecule type" value="Genomic_DNA"/>
</dbReference>
<keyword evidence="4 15" id="KW-0812">Transmembrane</keyword>
<evidence type="ECO:0000256" key="9">
    <source>
        <dbReference type="ARBA" id="ARBA00023170"/>
    </source>
</evidence>
<dbReference type="InterPro" id="IPR019594">
    <property type="entry name" value="Glu/Gly-bd"/>
</dbReference>
<feature type="domain" description="Ionotropic glutamate receptor C-terminal" evidence="17">
    <location>
        <begin position="427"/>
        <end position="813"/>
    </location>
</feature>
<organism evidence="19 20">
    <name type="scientific">Larinioides sclopetarius</name>
    <dbReference type="NCBI Taxonomy" id="280406"/>
    <lineage>
        <taxon>Eukaryota</taxon>
        <taxon>Metazoa</taxon>
        <taxon>Ecdysozoa</taxon>
        <taxon>Arthropoda</taxon>
        <taxon>Chelicerata</taxon>
        <taxon>Arachnida</taxon>
        <taxon>Araneae</taxon>
        <taxon>Araneomorphae</taxon>
        <taxon>Entelegynae</taxon>
        <taxon>Araneoidea</taxon>
        <taxon>Araneidae</taxon>
        <taxon>Larinioides</taxon>
    </lineage>
</organism>
<dbReference type="FunFam" id="3.40.190.10:FF:000024">
    <property type="entry name" value="Glutamate receptor, ionotropic, delta 1"/>
    <property type="match status" value="1"/>
</dbReference>
<feature type="signal peptide" evidence="16">
    <location>
        <begin position="1"/>
        <end position="16"/>
    </location>
</feature>
<dbReference type="Gene3D" id="3.40.190.10">
    <property type="entry name" value="Periplasmic binding protein-like II"/>
    <property type="match status" value="2"/>
</dbReference>
<protein>
    <recommendedName>
        <fullName evidence="21">Glutamate receptor</fullName>
    </recommendedName>
</protein>
<comment type="subcellular location">
    <subcellularLocation>
        <location evidence="1">Membrane</location>
        <topology evidence="1">Multi-pass membrane protein</topology>
    </subcellularLocation>
    <subcellularLocation>
        <location evidence="14">Postsynaptic cell membrane</location>
    </subcellularLocation>
</comment>
<keyword evidence="6" id="KW-0770">Synapse</keyword>
<evidence type="ECO:0000256" key="1">
    <source>
        <dbReference type="ARBA" id="ARBA00004141"/>
    </source>
</evidence>
<dbReference type="AlphaFoldDB" id="A0AAV1ZC69"/>
<dbReference type="Proteomes" id="UP001497382">
    <property type="component" value="Unassembled WGS sequence"/>
</dbReference>
<dbReference type="SUPFAM" id="SSF53822">
    <property type="entry name" value="Periplasmic binding protein-like I"/>
    <property type="match status" value="1"/>
</dbReference>
<sequence length="916" mass="102563">MLILVILITLLGLTTGYRDSFRIGIILRDGDEVAEKIIDNAFWRMLSNGPHQIPYVSVKEKLLDEDAFYYHQAVCRLLNKGVGALLTPTASPYFPVLASYSNEYNLSLVSPELLETPDDPKAPDLMAKFAVGIRPSTTRAILDLIRDLRWQEIVYIYDDDFGPEKLQVMFRVGYGALKLKLLGITRVSSAREAIEYLQNLDNPGKQQNFHVVLDTDASLARDILQLHVHHTGIRKKNYQFLLSEPTLEKFWTLHEFGVLKITGFLALAPDFNRANNVKEEWLKLLGNRSPDGEPDLNISDYYYFDASVFLAQTIGALWSRNINIPPVYANKPSNSLTKDCFQGQPDGRISQLIKKTNVRKGLTGNIQYSEIKGTRININLTIVQSTPTGYREFGSWTDTGNFGGIRRYSNSKSIKPGSLPQISDQNVLRITSIISPPYMMLKKTENASEFAGNDRFEGYCKDMIDIICGMLQVKCKINLVEDNLYGQFDSSKERWSGIIGEIIQGKADVAVADLRVTGKRQRVVDFTDPFDMVSFGVVMKNPQSVRAASSMFFIFNAFSLNVWISILVSAILFSALFHAVTKFTGAPDSIQSASGIWGRRNAITMNVWFSIGSSMMQGTGVYPRSISSRILTGAWWFSTTIFTCLLIASLTSQLRVNDSAGVHSPQYVQLKALSLESILLESLEKGWPKIGVVSSSSTASFIKRSSLPLYKRLSAVLEANPDLKISSREEGIRRVRESNGGFILMMESTSSDYYGRQKPCDLVVTHDTYNFAGYAIAFSSVLDSDLKGNISAALVKMQRDGILGHLHRKWWIESSQCKKDLVQYANLGTLHSFSGVLCILLAGFLVLLIIFGIQFSRKIQDKESRMHQLTFDDMNLDNRLPTPPPELLNQPPPVVRCYDTSVKSYPGVRVMTTADT</sequence>
<evidence type="ECO:0000256" key="4">
    <source>
        <dbReference type="ARBA" id="ARBA00022692"/>
    </source>
</evidence>
<evidence type="ECO:0000259" key="18">
    <source>
        <dbReference type="SMART" id="SM00918"/>
    </source>
</evidence>
<feature type="transmembrane region" description="Helical" evidence="15">
    <location>
        <begin position="551"/>
        <end position="577"/>
    </location>
</feature>
<keyword evidence="10" id="KW-0325">Glycoprotein</keyword>
<keyword evidence="20" id="KW-1185">Reference proteome</keyword>
<keyword evidence="3" id="KW-0813">Transport</keyword>
<evidence type="ECO:0000256" key="10">
    <source>
        <dbReference type="ARBA" id="ARBA00023180"/>
    </source>
</evidence>
<dbReference type="GO" id="GO:0015276">
    <property type="term" value="F:ligand-gated monoatomic ion channel activity"/>
    <property type="evidence" value="ECO:0007669"/>
    <property type="project" value="InterPro"/>
</dbReference>
<feature type="transmembrane region" description="Helical" evidence="15">
    <location>
        <begin position="833"/>
        <end position="856"/>
    </location>
</feature>
<evidence type="ECO:0000256" key="6">
    <source>
        <dbReference type="ARBA" id="ARBA00023018"/>
    </source>
</evidence>
<dbReference type="Pfam" id="PF01094">
    <property type="entry name" value="ANF_receptor"/>
    <property type="match status" value="1"/>
</dbReference>
<evidence type="ECO:0000256" key="14">
    <source>
        <dbReference type="ARBA" id="ARBA00034100"/>
    </source>
</evidence>
<dbReference type="GO" id="GO:0045211">
    <property type="term" value="C:postsynaptic membrane"/>
    <property type="evidence" value="ECO:0007669"/>
    <property type="project" value="UniProtKB-SubCell"/>
</dbReference>
<keyword evidence="16" id="KW-0732">Signal</keyword>
<name>A0AAV1ZC69_9ARAC</name>
<keyword evidence="13" id="KW-0407">Ion channel</keyword>
<evidence type="ECO:0000256" key="16">
    <source>
        <dbReference type="SAM" id="SignalP"/>
    </source>
</evidence>
<evidence type="ECO:0000256" key="12">
    <source>
        <dbReference type="ARBA" id="ARBA00023286"/>
    </source>
</evidence>
<gene>
    <name evidence="19" type="ORF">LARSCL_LOCUS3893</name>
</gene>
<accession>A0AAV1ZC69</accession>
<keyword evidence="11" id="KW-0628">Postsynaptic cell membrane</keyword>
<dbReference type="InterPro" id="IPR015683">
    <property type="entry name" value="Ionotropic_Glu_rcpt"/>
</dbReference>
<keyword evidence="9" id="KW-0675">Receptor</keyword>
<evidence type="ECO:0000256" key="11">
    <source>
        <dbReference type="ARBA" id="ARBA00023257"/>
    </source>
</evidence>
<dbReference type="SUPFAM" id="SSF53850">
    <property type="entry name" value="Periplasmic binding protein-like II"/>
    <property type="match status" value="1"/>
</dbReference>
<dbReference type="InterPro" id="IPR028082">
    <property type="entry name" value="Peripla_BP_I"/>
</dbReference>
<evidence type="ECO:0000256" key="2">
    <source>
        <dbReference type="ARBA" id="ARBA00008685"/>
    </source>
</evidence>
<evidence type="ECO:0000256" key="7">
    <source>
        <dbReference type="ARBA" id="ARBA00023065"/>
    </source>
</evidence>
<dbReference type="SMART" id="SM00079">
    <property type="entry name" value="PBPe"/>
    <property type="match status" value="1"/>
</dbReference>
<dbReference type="InterPro" id="IPR001828">
    <property type="entry name" value="ANF_lig-bd_rcpt"/>
</dbReference>
<keyword evidence="5 15" id="KW-1133">Transmembrane helix</keyword>
<evidence type="ECO:0000256" key="5">
    <source>
        <dbReference type="ARBA" id="ARBA00022989"/>
    </source>
</evidence>
<feature type="domain" description="Ionotropic glutamate receptor L-glutamate and glycine-binding" evidence="18">
    <location>
        <begin position="437"/>
        <end position="504"/>
    </location>
</feature>
<proteinExistence type="inferred from homology"/>